<keyword evidence="3 4" id="KW-0456">Lyase</keyword>
<reference evidence="7 8" key="1">
    <citation type="submission" date="2017-11" db="EMBL/GenBank/DDBJ databases">
        <title>Evolution of Phototrophy in the Chloroflexi Phylum Driven by Horizontal Gene Transfer.</title>
        <authorList>
            <person name="Ward L.M."/>
            <person name="Hemp J."/>
            <person name="Shih P.M."/>
            <person name="Mcglynn S.E."/>
            <person name="Fischer W."/>
        </authorList>
    </citation>
    <scope>NUCLEOTIDE SEQUENCE [LARGE SCALE GENOMIC DNA]</scope>
    <source>
        <strain evidence="6">CP1_1M</strain>
        <strain evidence="5">JP3_13</strain>
    </source>
</reference>
<name>A0A2M8PGG7_9CHLR</name>
<dbReference type="SUPFAM" id="SSF55248">
    <property type="entry name" value="PCD-like"/>
    <property type="match status" value="1"/>
</dbReference>
<accession>A0A2M8PGG7</accession>
<dbReference type="AlphaFoldDB" id="A0A2M8PGG7"/>
<gene>
    <name evidence="5" type="ORF">CUN49_04375</name>
    <name evidence="6" type="ORF">CUN50_05785</name>
</gene>
<dbReference type="EMBL" id="PGTM01000040">
    <property type="protein sequence ID" value="PJF36636.1"/>
    <property type="molecule type" value="Genomic_DNA"/>
</dbReference>
<evidence type="ECO:0000256" key="4">
    <source>
        <dbReference type="HAMAP-Rule" id="MF_00434"/>
    </source>
</evidence>
<comment type="similarity">
    <text evidence="2 4">Belongs to the pterin-4-alpha-carbinolamine dehydratase family.</text>
</comment>
<dbReference type="EMBL" id="PGTL01000044">
    <property type="protein sequence ID" value="PJF41982.1"/>
    <property type="molecule type" value="Genomic_DNA"/>
</dbReference>
<sequence length="93" mass="9798">MAEKLTEAQIAERLAALSGWALEGGMIVRTFVLKDFTAALTFVGAVGYLAEAAGHHPDVSISYNRVKLALTTHDAGGLTEKDFALAAQINALP</sequence>
<dbReference type="HAMAP" id="MF_00434">
    <property type="entry name" value="Pterin_4_alpha"/>
    <property type="match status" value="1"/>
</dbReference>
<comment type="caution">
    <text evidence="5">The sequence shown here is derived from an EMBL/GenBank/DDBJ whole genome shotgun (WGS) entry which is preliminary data.</text>
</comment>
<evidence type="ECO:0000256" key="3">
    <source>
        <dbReference type="ARBA" id="ARBA00023239"/>
    </source>
</evidence>
<dbReference type="PANTHER" id="PTHR12599">
    <property type="entry name" value="PTERIN-4-ALPHA-CARBINOLAMINE DEHYDRATASE"/>
    <property type="match status" value="1"/>
</dbReference>
<dbReference type="CDD" id="cd00488">
    <property type="entry name" value="PCD_DCoH"/>
    <property type="match status" value="1"/>
</dbReference>
<organism evidence="5 8">
    <name type="scientific">Candidatus Thermofonsia Clade 1 bacterium</name>
    <dbReference type="NCBI Taxonomy" id="2364210"/>
    <lineage>
        <taxon>Bacteria</taxon>
        <taxon>Bacillati</taxon>
        <taxon>Chloroflexota</taxon>
        <taxon>Candidatus Thermofontia</taxon>
        <taxon>Candidatus Thermofonsia Clade 1</taxon>
    </lineage>
</organism>
<dbReference type="Gene3D" id="3.30.1360.20">
    <property type="entry name" value="Transcriptional coactivator/pterin dehydratase"/>
    <property type="match status" value="1"/>
</dbReference>
<dbReference type="Pfam" id="PF01329">
    <property type="entry name" value="Pterin_4a"/>
    <property type="match status" value="1"/>
</dbReference>
<evidence type="ECO:0000256" key="2">
    <source>
        <dbReference type="ARBA" id="ARBA00006472"/>
    </source>
</evidence>
<comment type="catalytic activity">
    <reaction evidence="1 4">
        <text>(4aS,6R)-4a-hydroxy-L-erythro-5,6,7,8-tetrahydrobiopterin = (6R)-L-erythro-6,7-dihydrobiopterin + H2O</text>
        <dbReference type="Rhea" id="RHEA:11920"/>
        <dbReference type="ChEBI" id="CHEBI:15377"/>
        <dbReference type="ChEBI" id="CHEBI:15642"/>
        <dbReference type="ChEBI" id="CHEBI:43120"/>
        <dbReference type="EC" id="4.2.1.96"/>
    </reaction>
</comment>
<evidence type="ECO:0000313" key="7">
    <source>
        <dbReference type="Proteomes" id="UP000228947"/>
    </source>
</evidence>
<evidence type="ECO:0000313" key="5">
    <source>
        <dbReference type="EMBL" id="PJF36636.1"/>
    </source>
</evidence>
<dbReference type="Proteomes" id="UP000229681">
    <property type="component" value="Unassembled WGS sequence"/>
</dbReference>
<evidence type="ECO:0000256" key="1">
    <source>
        <dbReference type="ARBA" id="ARBA00001554"/>
    </source>
</evidence>
<dbReference type="NCBIfam" id="NF002017">
    <property type="entry name" value="PRK00823.1-2"/>
    <property type="match status" value="1"/>
</dbReference>
<dbReference type="GO" id="GO:0006729">
    <property type="term" value="P:tetrahydrobiopterin biosynthetic process"/>
    <property type="evidence" value="ECO:0007669"/>
    <property type="project" value="InterPro"/>
</dbReference>
<dbReference type="InterPro" id="IPR001533">
    <property type="entry name" value="Pterin_deHydtase"/>
</dbReference>
<dbReference type="EC" id="4.2.1.96" evidence="4"/>
<dbReference type="InterPro" id="IPR036428">
    <property type="entry name" value="PCD_sf"/>
</dbReference>
<dbReference type="PANTHER" id="PTHR12599:SF0">
    <property type="entry name" value="PTERIN-4-ALPHA-CARBINOLAMINE DEHYDRATASE"/>
    <property type="match status" value="1"/>
</dbReference>
<evidence type="ECO:0000313" key="8">
    <source>
        <dbReference type="Proteomes" id="UP000229681"/>
    </source>
</evidence>
<proteinExistence type="inferred from homology"/>
<dbReference type="Proteomes" id="UP000228947">
    <property type="component" value="Unassembled WGS sequence"/>
</dbReference>
<evidence type="ECO:0000313" key="6">
    <source>
        <dbReference type="EMBL" id="PJF41982.1"/>
    </source>
</evidence>
<protein>
    <recommendedName>
        <fullName evidence="4">Putative pterin-4-alpha-carbinolamine dehydratase</fullName>
        <shortName evidence="4">PHS</shortName>
        <ecNumber evidence="4">4.2.1.96</ecNumber>
    </recommendedName>
    <alternativeName>
        <fullName evidence="4">4-alpha-hydroxy-tetrahydropterin dehydratase</fullName>
    </alternativeName>
    <alternativeName>
        <fullName evidence="4">Pterin carbinolamine dehydratase</fullName>
        <shortName evidence="4">PCD</shortName>
    </alternativeName>
</protein>
<dbReference type="GO" id="GO:0008124">
    <property type="term" value="F:4-alpha-hydroxytetrahydrobiopterin dehydratase activity"/>
    <property type="evidence" value="ECO:0007669"/>
    <property type="project" value="UniProtKB-UniRule"/>
</dbReference>